<accession>A0A3S9XCB9</accession>
<dbReference type="AlphaFoldDB" id="A0A3S9XCB9"/>
<name>A0A3S9XCB9_9GAMM</name>
<dbReference type="Proteomes" id="UP000273143">
    <property type="component" value="Chromosome"/>
</dbReference>
<gene>
    <name evidence="1" type="ORF">DM558_04430</name>
</gene>
<sequence>MSESERTVQSTINCYAPSNKNNTQGYIQRACTKLGVQSDEPIKLTDAVFYRLVKAIYGVENGNDYTNYYPREAIEQSIGLAKR</sequence>
<proteinExistence type="predicted"/>
<reference evidence="2" key="1">
    <citation type="submission" date="2018-06" db="EMBL/GenBank/DDBJ databases">
        <title>Complete genome of Pseudomonas insecticola strain QZS01.</title>
        <authorList>
            <person name="Wang J."/>
            <person name="Su Q."/>
        </authorList>
    </citation>
    <scope>NUCLEOTIDE SEQUENCE [LARGE SCALE GENOMIC DNA]</scope>
    <source>
        <strain evidence="2">QZS01</strain>
    </source>
</reference>
<dbReference type="KEGG" id="emo:DM558_04430"/>
<organism evidence="1 2">
    <name type="scientific">Entomomonas moraniae</name>
    <dbReference type="NCBI Taxonomy" id="2213226"/>
    <lineage>
        <taxon>Bacteria</taxon>
        <taxon>Pseudomonadati</taxon>
        <taxon>Pseudomonadota</taxon>
        <taxon>Gammaproteobacteria</taxon>
        <taxon>Pseudomonadales</taxon>
        <taxon>Pseudomonadaceae</taxon>
        <taxon>Entomomonas</taxon>
    </lineage>
</organism>
<protein>
    <submittedName>
        <fullName evidence="1">Uncharacterized protein</fullName>
    </submittedName>
</protein>
<keyword evidence="2" id="KW-1185">Reference proteome</keyword>
<dbReference type="EMBL" id="CP029822">
    <property type="protein sequence ID" value="AZS50069.1"/>
    <property type="molecule type" value="Genomic_DNA"/>
</dbReference>
<evidence type="ECO:0000313" key="1">
    <source>
        <dbReference type="EMBL" id="AZS50069.1"/>
    </source>
</evidence>
<evidence type="ECO:0000313" key="2">
    <source>
        <dbReference type="Proteomes" id="UP000273143"/>
    </source>
</evidence>